<reference evidence="3 4" key="1">
    <citation type="journal article" date="2022" name="Nat. Microbiol.">
        <title>The microbiome of a bacterivorous marine choanoflagellate contains a resource-demanding obligate bacterial associate.</title>
        <authorList>
            <person name="Needham D.M."/>
            <person name="Poirier C."/>
            <person name="Bachy C."/>
            <person name="George E.E."/>
            <person name="Wilken S."/>
            <person name="Yung C.C.M."/>
            <person name="Limardo A.J."/>
            <person name="Morando M."/>
            <person name="Sudek L."/>
            <person name="Malmstrom R.R."/>
            <person name="Keeling P.J."/>
            <person name="Santoro A.E."/>
            <person name="Worden A.Z."/>
        </authorList>
    </citation>
    <scope>NUCLEOTIDE SEQUENCE [LARGE SCALE GENOMIC DNA]</scope>
    <source>
        <strain evidence="3 4">Comchoano-1</strain>
    </source>
</reference>
<evidence type="ECO:0000313" key="3">
    <source>
        <dbReference type="EMBL" id="UTC24367.1"/>
    </source>
</evidence>
<evidence type="ECO:0000256" key="1">
    <source>
        <dbReference type="SAM" id="SignalP"/>
    </source>
</evidence>
<sequence>MKHYLYTTLLISGLSYAAIPTLGPQTNSKSAHFEHEHELSDSFQSISVDGDITLDISNGPQSVVSYSADNTPPNLVIEISEDTLYIAPKSENKNWFSIFNWRSTDDRKNKKIKITLPRLDSLRMHGVSYANIESPMSIKKISLSGASQINMDTLFSKSSLEIKLRTYTKFNAQKIEGAHISLSQSGTSTFNVSSLTADSFISKAHGQCVQHISKLDSNLYEIALTEQTRSDIDNSKNKVVNAKLHGTALFNIGSLKTNQLNATMSGSSSLEIMQGNAGESNISLHNNASHHFESFKAGKLKLINTTGNKIE</sequence>
<feature type="chain" id="PRO_5047233493" evidence="1">
    <location>
        <begin position="18"/>
        <end position="311"/>
    </location>
</feature>
<dbReference type="RefSeq" id="WP_258568150.1">
    <property type="nucleotide sequence ID" value="NZ_CP092900.1"/>
</dbReference>
<feature type="domain" description="Putative auto-transporter adhesin head GIN" evidence="2">
    <location>
        <begin position="43"/>
        <end position="207"/>
    </location>
</feature>
<name>A0ABY5DKM1_9GAMM</name>
<keyword evidence="1" id="KW-0732">Signal</keyword>
<gene>
    <name evidence="3" type="ORF">MMH89_03935</name>
</gene>
<dbReference type="InterPro" id="IPR021255">
    <property type="entry name" value="DUF2807"/>
</dbReference>
<organism evidence="3 4">
    <name type="scientific">Candidatus Comchoanobacter bicostacola</name>
    <dbReference type="NCBI Taxonomy" id="2919598"/>
    <lineage>
        <taxon>Bacteria</taxon>
        <taxon>Pseudomonadati</taxon>
        <taxon>Pseudomonadota</taxon>
        <taxon>Gammaproteobacteria</taxon>
        <taxon>Candidatus Comchoanobacterales</taxon>
        <taxon>Candidatus Comchoanobacteraceae</taxon>
        <taxon>Candidatus Comchoanobacter</taxon>
    </lineage>
</organism>
<feature type="signal peptide" evidence="1">
    <location>
        <begin position="1"/>
        <end position="17"/>
    </location>
</feature>
<evidence type="ECO:0000313" key="4">
    <source>
        <dbReference type="Proteomes" id="UP001055955"/>
    </source>
</evidence>
<keyword evidence="4" id="KW-1185">Reference proteome</keyword>
<accession>A0ABY5DKM1</accession>
<dbReference type="EMBL" id="CP092900">
    <property type="protein sequence ID" value="UTC24367.1"/>
    <property type="molecule type" value="Genomic_DNA"/>
</dbReference>
<dbReference type="Proteomes" id="UP001055955">
    <property type="component" value="Chromosome"/>
</dbReference>
<evidence type="ECO:0000259" key="2">
    <source>
        <dbReference type="Pfam" id="PF10988"/>
    </source>
</evidence>
<proteinExistence type="predicted"/>
<protein>
    <submittedName>
        <fullName evidence="3">DUF2807 domain-containing protein</fullName>
    </submittedName>
</protein>
<dbReference type="Gene3D" id="2.160.20.120">
    <property type="match status" value="1"/>
</dbReference>
<dbReference type="Pfam" id="PF10988">
    <property type="entry name" value="DUF2807"/>
    <property type="match status" value="1"/>
</dbReference>